<keyword evidence="3" id="KW-0863">Zinc-finger</keyword>
<accession>A0A368S542</accession>
<keyword evidence="1" id="KW-0479">Metal-binding</keyword>
<dbReference type="PANTHER" id="PTHR46477">
    <property type="entry name" value="CYSTEINE/HISTIDINE-RICH C1 DOMAIN FAMILY PROTEIN"/>
    <property type="match status" value="1"/>
</dbReference>
<organism evidence="6">
    <name type="scientific">Setaria italica</name>
    <name type="common">Foxtail millet</name>
    <name type="synonym">Panicum italicum</name>
    <dbReference type="NCBI Taxonomy" id="4555"/>
    <lineage>
        <taxon>Eukaryota</taxon>
        <taxon>Viridiplantae</taxon>
        <taxon>Streptophyta</taxon>
        <taxon>Embryophyta</taxon>
        <taxon>Tracheophyta</taxon>
        <taxon>Spermatophyta</taxon>
        <taxon>Magnoliopsida</taxon>
        <taxon>Liliopsida</taxon>
        <taxon>Poales</taxon>
        <taxon>Poaceae</taxon>
        <taxon>PACMAD clade</taxon>
        <taxon>Panicoideae</taxon>
        <taxon>Panicodae</taxon>
        <taxon>Paniceae</taxon>
        <taxon>Cenchrinae</taxon>
        <taxon>Setaria</taxon>
    </lineage>
</organism>
<evidence type="ECO:0000313" key="6">
    <source>
        <dbReference type="EMBL" id="RCV37549.1"/>
    </source>
</evidence>
<keyword evidence="2" id="KW-0677">Repeat</keyword>
<keyword evidence="4" id="KW-0862">Zinc</keyword>
<dbReference type="InterPro" id="IPR004146">
    <property type="entry name" value="DC1"/>
</dbReference>
<dbReference type="Pfam" id="PF03107">
    <property type="entry name" value="C1_2"/>
    <property type="match status" value="1"/>
</dbReference>
<feature type="domain" description="DC1" evidence="5">
    <location>
        <begin position="16"/>
        <end position="63"/>
    </location>
</feature>
<dbReference type="EMBL" id="CM003535">
    <property type="protein sequence ID" value="RCV37549.1"/>
    <property type="molecule type" value="Genomic_DNA"/>
</dbReference>
<evidence type="ECO:0000256" key="4">
    <source>
        <dbReference type="ARBA" id="ARBA00022833"/>
    </source>
</evidence>
<gene>
    <name evidence="6" type="ORF">SETIT_8G072600v2</name>
</gene>
<reference evidence="6" key="2">
    <citation type="submission" date="2015-07" db="EMBL/GenBank/DDBJ databases">
        <authorList>
            <person name="Noorani M."/>
        </authorList>
    </citation>
    <scope>NUCLEOTIDE SEQUENCE</scope>
    <source>
        <strain evidence="6">Yugu1</strain>
    </source>
</reference>
<evidence type="ECO:0000259" key="5">
    <source>
        <dbReference type="Pfam" id="PF03107"/>
    </source>
</evidence>
<evidence type="ECO:0000256" key="1">
    <source>
        <dbReference type="ARBA" id="ARBA00022723"/>
    </source>
</evidence>
<protein>
    <recommendedName>
        <fullName evidence="5">DC1 domain-containing protein</fullName>
    </recommendedName>
</protein>
<dbReference type="InterPro" id="IPR046349">
    <property type="entry name" value="C1-like_sf"/>
</dbReference>
<dbReference type="OrthoDB" id="609232at2759"/>
<evidence type="ECO:0000256" key="2">
    <source>
        <dbReference type="ARBA" id="ARBA00022737"/>
    </source>
</evidence>
<dbReference type="Gene3D" id="3.30.60.90">
    <property type="match status" value="1"/>
</dbReference>
<dbReference type="GO" id="GO:0008270">
    <property type="term" value="F:zinc ion binding"/>
    <property type="evidence" value="ECO:0007669"/>
    <property type="project" value="UniProtKB-KW"/>
</dbReference>
<reference evidence="6" key="1">
    <citation type="journal article" date="2012" name="Nat. Biotechnol.">
        <title>Reference genome sequence of the model plant Setaria.</title>
        <authorList>
            <person name="Bennetzen J.L."/>
            <person name="Schmutz J."/>
            <person name="Wang H."/>
            <person name="Percifield R."/>
            <person name="Hawkins J."/>
            <person name="Pontaroli A.C."/>
            <person name="Estep M."/>
            <person name="Feng L."/>
            <person name="Vaughn J.N."/>
            <person name="Grimwood J."/>
            <person name="Jenkins J."/>
            <person name="Barry K."/>
            <person name="Lindquist E."/>
            <person name="Hellsten U."/>
            <person name="Deshpande S."/>
            <person name="Wang X."/>
            <person name="Wu X."/>
            <person name="Mitros T."/>
            <person name="Triplett J."/>
            <person name="Yang X."/>
            <person name="Ye C.Y."/>
            <person name="Mauro-Herrera M."/>
            <person name="Wang L."/>
            <person name="Li P."/>
            <person name="Sharma M."/>
            <person name="Sharma R."/>
            <person name="Ronald P.C."/>
            <person name="Panaud O."/>
            <person name="Kellogg E.A."/>
            <person name="Brutnell T.P."/>
            <person name="Doust A.N."/>
            <person name="Tuskan G.A."/>
            <person name="Rokhsar D."/>
            <person name="Devos K.M."/>
        </authorList>
    </citation>
    <scope>NUCLEOTIDE SEQUENCE [LARGE SCALE GENOMIC DNA]</scope>
    <source>
        <strain evidence="6">Yugu1</strain>
    </source>
</reference>
<dbReference type="InterPro" id="IPR043145">
    <property type="entry name" value="Znf_ZZ_sf"/>
</dbReference>
<dbReference type="SUPFAM" id="SSF57889">
    <property type="entry name" value="Cysteine-rich domain"/>
    <property type="match status" value="2"/>
</dbReference>
<name>A0A368S542_SETIT</name>
<dbReference type="AlphaFoldDB" id="A0A368S542"/>
<evidence type="ECO:0000256" key="3">
    <source>
        <dbReference type="ARBA" id="ARBA00022771"/>
    </source>
</evidence>
<dbReference type="KEGG" id="sita:101753353"/>
<sequence>MKLYEEPPAVISSDAHPAHKLKLQVTTDGPPFRCDGCKEPGGGKERRYSCDAGCDFDLHTTCALSSPTLKHPLFGGDVEFELLPSAPPPVDATYCDACGDRARGLVYHCFDRDLDLHPCCAALRMESVVHGGHLLKLCGEAELRCIVCGEKQGRRQSSSSSKRFWAYRWCYDGVTGYLHVACMKKIAVMSWEQDYKDGVGGGVVEASVTIMEGMLRRRSPTGNAGSGSGVELGIRGLENITKIVEVVSAVSSS</sequence>
<dbReference type="STRING" id="4555.A0A368S542"/>
<dbReference type="PANTHER" id="PTHR46477:SF21">
    <property type="entry name" value="CYSTEINE_HISTIDINE-RICH C1 DOMAIN FAMILY PROTEIN"/>
    <property type="match status" value="1"/>
</dbReference>
<proteinExistence type="predicted"/>